<dbReference type="AlphaFoldDB" id="A0A7X5X049"/>
<proteinExistence type="predicted"/>
<sequence>MVTPRRPMKFSTFNLFHQFDGMSVREVYDYNLELASYTEELGFDGFWVAEHHFRPYGTIPCTPALLSYIAARTERLRLGTGIVVLPLHNPVHIAEQIAQLDVLSDGRVDFGIGRGYQSVEFESFGLNLAEARDRFNEALEVIQGLWTQDNFQHTGTYYRTGAINLVPKPLQKPHPPVYVAAVSPETVELYAARGLPILADPAATFKKVGRAAEAWHASAAEAGHGGSDTDLVVTRAVYAAPTIEQARADQERFERLFNRERIFNQQSAPIDSSTGEIAKGFEYWQDRYLKGGSVDSDFRWEQLEVIGDPERVIGQIRTLQEFGYSQLMCDFGSTRPLPLDEMKQTLRFFAQEVIPAFR</sequence>
<accession>A0A7X5X049</accession>
<organism evidence="4 5">
    <name type="scientific">Streptomyces malaysiensis</name>
    <dbReference type="NCBI Taxonomy" id="92644"/>
    <lineage>
        <taxon>Bacteria</taxon>
        <taxon>Bacillati</taxon>
        <taxon>Actinomycetota</taxon>
        <taxon>Actinomycetes</taxon>
        <taxon>Kitasatosporales</taxon>
        <taxon>Streptomycetaceae</taxon>
        <taxon>Streptomyces</taxon>
        <taxon>Streptomyces violaceusniger group</taxon>
    </lineage>
</organism>
<protein>
    <submittedName>
        <fullName evidence="4">Luciferase family protein</fullName>
    </submittedName>
</protein>
<dbReference type="GO" id="GO:0004497">
    <property type="term" value="F:monooxygenase activity"/>
    <property type="evidence" value="ECO:0007669"/>
    <property type="project" value="UniProtKB-KW"/>
</dbReference>
<gene>
    <name evidence="4" type="ORF">SMALB_2174</name>
</gene>
<evidence type="ECO:0000313" key="4">
    <source>
        <dbReference type="EMBL" id="NIY64216.1"/>
    </source>
</evidence>
<dbReference type="InterPro" id="IPR036661">
    <property type="entry name" value="Luciferase-like_sf"/>
</dbReference>
<evidence type="ECO:0000256" key="1">
    <source>
        <dbReference type="ARBA" id="ARBA00023002"/>
    </source>
</evidence>
<name>A0A7X5X049_STRMQ</name>
<dbReference type="PANTHER" id="PTHR30137">
    <property type="entry name" value="LUCIFERASE-LIKE MONOOXYGENASE"/>
    <property type="match status" value="1"/>
</dbReference>
<dbReference type="GO" id="GO:0005829">
    <property type="term" value="C:cytosol"/>
    <property type="evidence" value="ECO:0007669"/>
    <property type="project" value="TreeGrafter"/>
</dbReference>
<dbReference type="GO" id="GO:0016705">
    <property type="term" value="F:oxidoreductase activity, acting on paired donors, with incorporation or reduction of molecular oxygen"/>
    <property type="evidence" value="ECO:0007669"/>
    <property type="project" value="InterPro"/>
</dbReference>
<dbReference type="SUPFAM" id="SSF51679">
    <property type="entry name" value="Bacterial luciferase-like"/>
    <property type="match status" value="1"/>
</dbReference>
<dbReference type="Pfam" id="PF00296">
    <property type="entry name" value="Bac_luciferase"/>
    <property type="match status" value="1"/>
</dbReference>
<evidence type="ECO:0000259" key="3">
    <source>
        <dbReference type="Pfam" id="PF00296"/>
    </source>
</evidence>
<dbReference type="Gene3D" id="3.20.20.30">
    <property type="entry name" value="Luciferase-like domain"/>
    <property type="match status" value="1"/>
</dbReference>
<dbReference type="Proteomes" id="UP000536624">
    <property type="component" value="Unassembled WGS sequence"/>
</dbReference>
<comment type="caution">
    <text evidence="4">The sequence shown here is derived from an EMBL/GenBank/DDBJ whole genome shotgun (WGS) entry which is preliminary data.</text>
</comment>
<keyword evidence="2" id="KW-0503">Monooxygenase</keyword>
<keyword evidence="1" id="KW-0560">Oxidoreductase</keyword>
<dbReference type="InterPro" id="IPR050766">
    <property type="entry name" value="Bact_Lucif_Oxidored"/>
</dbReference>
<dbReference type="InterPro" id="IPR011251">
    <property type="entry name" value="Luciferase-like_dom"/>
</dbReference>
<evidence type="ECO:0000313" key="5">
    <source>
        <dbReference type="Proteomes" id="UP000536624"/>
    </source>
</evidence>
<feature type="domain" description="Luciferase-like" evidence="3">
    <location>
        <begin position="8"/>
        <end position="325"/>
    </location>
</feature>
<dbReference type="EMBL" id="JAALLH010000001">
    <property type="protein sequence ID" value="NIY64216.1"/>
    <property type="molecule type" value="Genomic_DNA"/>
</dbReference>
<reference evidence="4 5" key="1">
    <citation type="submission" date="2020-02" db="EMBL/GenBank/DDBJ databases">
        <title>Streptomyces malaysiensis DSM14702 (JHCC583434, PFL_A843) Genome sequencing and assembly.</title>
        <authorList>
            <person name="Samborskyy M."/>
        </authorList>
    </citation>
    <scope>NUCLEOTIDE SEQUENCE [LARGE SCALE GENOMIC DNA]</scope>
    <source>
        <strain evidence="4 5">DSM 14702</strain>
    </source>
</reference>
<dbReference type="PANTHER" id="PTHR30137:SF8">
    <property type="entry name" value="BLR5498 PROTEIN"/>
    <property type="match status" value="1"/>
</dbReference>
<evidence type="ECO:0000256" key="2">
    <source>
        <dbReference type="ARBA" id="ARBA00023033"/>
    </source>
</evidence>